<feature type="modified residue" description="N6-(pyridoxal phosphate)lysine" evidence="2 3">
    <location>
        <position position="41"/>
    </location>
</feature>
<dbReference type="EMBL" id="JAQQAL010000022">
    <property type="protein sequence ID" value="MDC7227147.1"/>
    <property type="molecule type" value="Genomic_DNA"/>
</dbReference>
<comment type="caution">
    <text evidence="6">The sequence shown here is derived from an EMBL/GenBank/DDBJ whole genome shotgun (WGS) entry which is preliminary data.</text>
</comment>
<dbReference type="InterPro" id="IPR029066">
    <property type="entry name" value="PLP-binding_barrel"/>
</dbReference>
<dbReference type="HAMAP" id="MF_02087">
    <property type="entry name" value="PLP_homeostasis"/>
    <property type="match status" value="1"/>
</dbReference>
<gene>
    <name evidence="6" type="ORF">PQJ61_10340</name>
</gene>
<dbReference type="SUPFAM" id="SSF51419">
    <property type="entry name" value="PLP-binding barrel"/>
    <property type="match status" value="1"/>
</dbReference>
<dbReference type="PIRSF" id="PIRSF004848">
    <property type="entry name" value="YBL036c_PLPDEIII"/>
    <property type="match status" value="1"/>
</dbReference>
<keyword evidence="1 2" id="KW-0663">Pyridoxal phosphate</keyword>
<evidence type="ECO:0000256" key="1">
    <source>
        <dbReference type="ARBA" id="ARBA00022898"/>
    </source>
</evidence>
<proteinExistence type="inferred from homology"/>
<dbReference type="FunFam" id="3.20.20.10:FF:000018">
    <property type="entry name" value="Pyridoxal phosphate homeostasis protein"/>
    <property type="match status" value="1"/>
</dbReference>
<evidence type="ECO:0000259" key="5">
    <source>
        <dbReference type="Pfam" id="PF01168"/>
    </source>
</evidence>
<dbReference type="GO" id="GO:0030170">
    <property type="term" value="F:pyridoxal phosphate binding"/>
    <property type="evidence" value="ECO:0007669"/>
    <property type="project" value="UniProtKB-UniRule"/>
</dbReference>
<organism evidence="6 7">
    <name type="scientific">Candidatus Thalassospirochaeta sargassi</name>
    <dbReference type="NCBI Taxonomy" id="3119039"/>
    <lineage>
        <taxon>Bacteria</taxon>
        <taxon>Pseudomonadati</taxon>
        <taxon>Spirochaetota</taxon>
        <taxon>Spirochaetia</taxon>
        <taxon>Spirochaetales</taxon>
        <taxon>Spirochaetaceae</taxon>
        <taxon>Candidatus Thalassospirochaeta</taxon>
    </lineage>
</organism>
<feature type="domain" description="Alanine racemase N-terminal" evidence="5">
    <location>
        <begin position="31"/>
        <end position="233"/>
    </location>
</feature>
<dbReference type="Gene3D" id="3.20.20.10">
    <property type="entry name" value="Alanine racemase"/>
    <property type="match status" value="1"/>
</dbReference>
<sequence length="235" mass="25926">MLSERAQEIKSNIEKINAMIAESADSCGRNASEIKLMAVSKTKPVEDIQAAYDAGQRLFGENRINEAAEKFKQLPADCEMHMIGHLQSNKAKLAVESTSCVQSIDKLSTAAELNKRAAALSISLDYLVEINTSGENSKNGYPSFESFTNDFDSFLNLENLRLRGLMTIAPFTDDEEAVRKSFSELYGYYVKLQNMAGNKNVDILSMGMSSDFKIAIEEGSTLVRVGTAIFGSRNY</sequence>
<evidence type="ECO:0000256" key="4">
    <source>
        <dbReference type="RuleBase" id="RU004514"/>
    </source>
</evidence>
<evidence type="ECO:0000313" key="6">
    <source>
        <dbReference type="EMBL" id="MDC7227147.1"/>
    </source>
</evidence>
<evidence type="ECO:0000256" key="2">
    <source>
        <dbReference type="HAMAP-Rule" id="MF_02087"/>
    </source>
</evidence>
<accession>A0AAJ1MK12</accession>
<dbReference type="PANTHER" id="PTHR10146:SF14">
    <property type="entry name" value="PYRIDOXAL PHOSPHATE HOMEOSTASIS PROTEIN"/>
    <property type="match status" value="1"/>
</dbReference>
<dbReference type="InterPro" id="IPR011078">
    <property type="entry name" value="PyrdxlP_homeostasis"/>
</dbReference>
<dbReference type="InterPro" id="IPR001608">
    <property type="entry name" value="Ala_racemase_N"/>
</dbReference>
<dbReference type="Proteomes" id="UP001221217">
    <property type="component" value="Unassembled WGS sequence"/>
</dbReference>
<dbReference type="Pfam" id="PF01168">
    <property type="entry name" value="Ala_racemase_N"/>
    <property type="match status" value="1"/>
</dbReference>
<dbReference type="CDD" id="cd00635">
    <property type="entry name" value="PLPDE_III_YBL036c_like"/>
    <property type="match status" value="1"/>
</dbReference>
<name>A0AAJ1MK12_9SPIO</name>
<comment type="similarity">
    <text evidence="2 4">Belongs to the pyridoxal phosphate-binding protein YggS/PROSC family.</text>
</comment>
<dbReference type="AlphaFoldDB" id="A0AAJ1MK12"/>
<reference evidence="6 7" key="1">
    <citation type="submission" date="2022-12" db="EMBL/GenBank/DDBJ databases">
        <title>Metagenome assembled genome from gulf of manar.</title>
        <authorList>
            <person name="Kohli P."/>
            <person name="Pk S."/>
            <person name="Venkata Ramana C."/>
            <person name="Sasikala C."/>
        </authorList>
    </citation>
    <scope>NUCLEOTIDE SEQUENCE [LARGE SCALE GENOMIC DNA]</scope>
    <source>
        <strain evidence="6">JB008</strain>
    </source>
</reference>
<comment type="cofactor">
    <cofactor evidence="3">
        <name>pyridoxal 5'-phosphate</name>
        <dbReference type="ChEBI" id="CHEBI:597326"/>
    </cofactor>
</comment>
<comment type="function">
    <text evidence="2">Pyridoxal 5'-phosphate (PLP)-binding protein, which is involved in PLP homeostasis.</text>
</comment>
<protein>
    <recommendedName>
        <fullName evidence="2">Pyridoxal phosphate homeostasis protein</fullName>
        <shortName evidence="2">PLP homeostasis protein</shortName>
    </recommendedName>
</protein>
<dbReference type="PANTHER" id="PTHR10146">
    <property type="entry name" value="PROLINE SYNTHETASE CO-TRANSCRIBED BACTERIAL HOMOLOG PROTEIN"/>
    <property type="match status" value="1"/>
</dbReference>
<evidence type="ECO:0000313" key="7">
    <source>
        <dbReference type="Proteomes" id="UP001221217"/>
    </source>
</evidence>
<dbReference type="NCBIfam" id="TIGR00044">
    <property type="entry name" value="YggS family pyridoxal phosphate-dependent enzyme"/>
    <property type="match status" value="1"/>
</dbReference>
<evidence type="ECO:0000256" key="3">
    <source>
        <dbReference type="PIRSR" id="PIRSR004848-1"/>
    </source>
</evidence>